<dbReference type="RefSeq" id="WP_112784561.1">
    <property type="nucleotide sequence ID" value="NZ_CP030041.1"/>
</dbReference>
<dbReference type="Proteomes" id="UP000248688">
    <property type="component" value="Chromosome"/>
</dbReference>
<dbReference type="EMBL" id="CP030041">
    <property type="protein sequence ID" value="AWW31184.1"/>
    <property type="molecule type" value="Genomic_DNA"/>
</dbReference>
<dbReference type="SUPFAM" id="SSF82153">
    <property type="entry name" value="FAS1 domain"/>
    <property type="match status" value="2"/>
</dbReference>
<dbReference type="PROSITE" id="PS50213">
    <property type="entry name" value="FAS1"/>
    <property type="match status" value="2"/>
</dbReference>
<dbReference type="Gene3D" id="2.30.180.10">
    <property type="entry name" value="FAS1 domain"/>
    <property type="match status" value="2"/>
</dbReference>
<dbReference type="PANTHER" id="PTHR10900:SF77">
    <property type="entry name" value="FI19380P1"/>
    <property type="match status" value="1"/>
</dbReference>
<dbReference type="InterPro" id="IPR036378">
    <property type="entry name" value="FAS1_dom_sf"/>
</dbReference>
<dbReference type="PROSITE" id="PS51257">
    <property type="entry name" value="PROKAR_LIPOPROTEIN"/>
    <property type="match status" value="1"/>
</dbReference>
<feature type="domain" description="FAS1" evidence="1">
    <location>
        <begin position="184"/>
        <end position="340"/>
    </location>
</feature>
<evidence type="ECO:0000259" key="1">
    <source>
        <dbReference type="PROSITE" id="PS50213"/>
    </source>
</evidence>
<dbReference type="InterPro" id="IPR000782">
    <property type="entry name" value="FAS1_domain"/>
</dbReference>
<dbReference type="Pfam" id="PF02469">
    <property type="entry name" value="Fasciclin"/>
    <property type="match status" value="2"/>
</dbReference>
<dbReference type="PANTHER" id="PTHR10900">
    <property type="entry name" value="PERIOSTIN-RELATED"/>
    <property type="match status" value="1"/>
</dbReference>
<gene>
    <name evidence="2" type="ORF">DN752_14195</name>
</gene>
<accession>A0A2Z4IJP5</accession>
<dbReference type="AlphaFoldDB" id="A0A2Z4IJP5"/>
<proteinExistence type="predicted"/>
<organism evidence="2 3">
    <name type="scientific">Echinicola strongylocentroti</name>
    <dbReference type="NCBI Taxonomy" id="1795355"/>
    <lineage>
        <taxon>Bacteria</taxon>
        <taxon>Pseudomonadati</taxon>
        <taxon>Bacteroidota</taxon>
        <taxon>Cytophagia</taxon>
        <taxon>Cytophagales</taxon>
        <taxon>Cyclobacteriaceae</taxon>
        <taxon>Echinicola</taxon>
    </lineage>
</organism>
<sequence>MKTFKINTLWNIRSSIVVLVLLGLVAVGCEFDPPSNINITEDTNISGYLRQHPDEFSNLSRILEISNTEGFLGTYGTYTFFAPNNEAVDGYLEENGLSLDGLGEQEAKDIVRFHLLSDTLSTADFTDGKLPVPTEYGKYLVTGAEFADGETYTRVNRQANIIQSNIKVGNGFVHAIDNVLSPPTKTGAQWLEENQQYSIFSQALKETGWYASLNVEEEGQWYTILAESDETLAAAGYDSYQDLKDDYSQTGDPTNPSDSLNLYVAYHVIPDIKFIADLLTATAHQTEAPQEVVTIKLDGTDVLVNDDTFFGVHEPGSPIVRAQSDNSVTNGVVHSVEDHFAIKLRAPTAVYWDVAEQPEIRQLTQVFRVPGAPNYTFKLGELAGMSWEGNYVDAMVNYYPPSLNQVYYAFGDYLRIELQGNRLTAAEIKTPTLVKGRYKLWICHHGDKWNNGCELKVTFNGEDIPGARLLDTTIKAPTDMNEDELESRGWKEYLTAGSDGGRIMGRFIGTIEVPTTGEHMLRFDRVTGIGRSSGGLWLDMIHFIPEGDNQVYPKFAIDGSPVYEGEE</sequence>
<name>A0A2Z4IJP5_9BACT</name>
<evidence type="ECO:0000313" key="3">
    <source>
        <dbReference type="Proteomes" id="UP000248688"/>
    </source>
</evidence>
<dbReference type="SMART" id="SM00554">
    <property type="entry name" value="FAS1"/>
    <property type="match status" value="1"/>
</dbReference>
<reference evidence="2 3" key="1">
    <citation type="submission" date="2018-06" db="EMBL/GenBank/DDBJ databases">
        <title>Echinicola strongylocentroti sp. nov., isolated from a sea urchin Strongylocentrotus intermedius.</title>
        <authorList>
            <person name="Bae S.S."/>
        </authorList>
    </citation>
    <scope>NUCLEOTIDE SEQUENCE [LARGE SCALE GENOMIC DNA]</scope>
    <source>
        <strain evidence="2 3">MEBiC08714</strain>
    </source>
</reference>
<dbReference type="OrthoDB" id="1119934at2"/>
<evidence type="ECO:0000313" key="2">
    <source>
        <dbReference type="EMBL" id="AWW31184.1"/>
    </source>
</evidence>
<protein>
    <submittedName>
        <fullName evidence="2">Fasciclin domain-containing protein</fullName>
    </submittedName>
</protein>
<dbReference type="KEGG" id="est:DN752_14195"/>
<feature type="domain" description="FAS1" evidence="1">
    <location>
        <begin position="43"/>
        <end position="180"/>
    </location>
</feature>
<keyword evidence="3" id="KW-1185">Reference proteome</keyword>
<dbReference type="InterPro" id="IPR050904">
    <property type="entry name" value="Adhesion/Biosynth-related"/>
</dbReference>